<dbReference type="FunFam" id="1.25.40.10:FF:000040">
    <property type="entry name" value="Tetratricopeptide repeat domain 28"/>
    <property type="match status" value="1"/>
</dbReference>
<dbReference type="EMBL" id="WJBH02000001">
    <property type="protein sequence ID" value="KAI9565776.1"/>
    <property type="molecule type" value="Genomic_DNA"/>
</dbReference>
<dbReference type="Pfam" id="PF13424">
    <property type="entry name" value="TPR_12"/>
    <property type="match status" value="8"/>
</dbReference>
<feature type="repeat" description="TPR" evidence="1">
    <location>
        <begin position="924"/>
        <end position="957"/>
    </location>
</feature>
<sequence>MSLRDSSEVEVDADSELSAASKASFLDKVRQSNQACQNGDFETAVGLYGEAIALDPCNHILFSNRSAALVKLGHFARALQDASRAVELNAKWPKGYYRQGVALQCLGRHSDALAAFSSGLAQDPKSLQLLAGLVEAAMKSPLRSTLEPTYRQLQAMRLDKSPFVVISVIGQELLAAGHYKAAVVVLEAALRIGTCSLKLRGSVFSALSSAYWALSMLDQAISYMQQDLSVAKSLGDTVGECRAHGNLGSAYFSKGNFKEALTSHRYQLVLAMKCKDNQAAALALTSLGHVYTAIGDYPNALASHKQCLQLVKQLGERLPEAREVGNVGAVYLAMGDFDAAVECHMEHLRIAKQLGNRVEEARAYSNLGSSHHFRRNFERAITFHNHVLHIAQELNDRNIEARAYAGLGHAARCMSDYGQAKRWHERQLDMALNTRDKVAEGRACSNLGIVYQLLGDHDAALKLHQAHLNIARVLQDRAGMGRAYGNIGNAYSAMGYYEQAIKYHKQELTISKEVNDRSSEASTHGNLAVAYQALHMHDMAVLHYHSHLNIARELKDTAGEACALLNLGNCHSSRAEFGAAVTFYEQYLMLSQELQDVEGEAKACHFLGYAHYCLGNFKEAIRYYDQDLALAKDLQDKMNMGRAYCNLGLSHLALGNMETALECQRYFLTITHITKHAVGKFRALGNIGDLMLKMNQSEEAVSIYQKQLQLAKQMREKNMEASSYAALAVAHRHMGFQDKALGCYTQELTLRQETGDVRGECRAHGHLASVHMALGNYTHAIKCYEEQLDRAKELRDSTMEAQAHGNLGIARLNMGHYEEAIGYFEQQLATLAQLSTATAMLDKGRAFGNLGDCYDALGDYDEAIKCHEQCLAIALKTKSLRDQEHAYRGLGQSHRCLGNLQQALVCFEKRLVVAHELGNTAAKAQAYGELGQLHSVLGNFEQAVSCLEHQISIARKLNDRQVEAEAASGLGCVYQQMGDHSKALQYHQLDLRLAEETGSSGGQCRAYGNLGATQESLGHLDEAVHCHEQHLSMAAQINDKVAKTKAFASLGRLHHGLGNPSQAVAYLQQGLQISEALSLREEEARIRHRLGLALWGSGDLEGTQGHMERAAGLLEAVRREARGSADYRLSLFDLQTACYQILQRVLVDLGRSSEALLVAERGRTRAFVDLLLERQGAATSDAETRGSHGRVALFDDSLPVSVEQIMEIVNKQKASVLYYSLAAGYLYCWLIVPAKGVVAFHQAAINPEGVNGARADSSDSAGQENEMELPKGEGSLLDQYIQGIREALGVEWQSSGGNGREDNGDLEDLWSQHLGELGDKMNQEGDRSGFLRMVNRSHAFNSSNYSLSSLFSLGSVSINSGQSSSQLSSVSRPGSLRHSRRSLWQGPACLRSLYDLLLAPVEDRLTQYGQSPLSASSTSRELVLVLDGDLYLVPFALLKPQSSNDYLCERFSLIVSPSLTSLRTGQKSASRNNKLLQMHQTRSAGPLTAVSLSSYSSGMVGGDSLEQQPATSALVIGNPKMSQSVVEQWGWTDIPYAEQEAVVIAEMLQTPSLLAGAAATKDAVLRHLSQVECIHFATHVSWKMSAIVLAPSMDGLAASDGDGASTTGSARPSLHQQDDDIKSVASGIAPSSSAATTDLPALSEFLLTAADILNLRLCARLVVVSSVHTRDHHGVANSDGVVGLTRALLAAGAQSVLVSLWPVPDTAVKIFMRTFYSSLLQGARASRALSEAQQTVQHTKHFAHPANWAGFVLVGADVRLSNKVALMGQALTELLKTPEKCRDALRVTLHLVEKSLQRIHRGYRNAMYTTQRSIENKVGPVTGWKELLISVGFRFEPAANNIPASVFFPQSDPGERLTQCSASLQALLGLTTPSLLAISKLLASSEASTDDITAVLRNATVQLGLRDLESESVDIPVPVKLWRLPGCHELLASLGFDLMEVGRNEVTLRTGKLANKRNIQFALQALLALFETLDTPTSLSLDSSSSVESLTSDEEEEEQEQDGTSSNQRNVVSNRSGRSAPSVVNSGGGSGGANGTGRVGTGTHQTYSSLVSRRMPLSASVKSAFSSYVRSGCRGEPDGRTAVGGDSRGRESDAAFTPSPVDPVHRTSLGHRGGQSGGIAGLLAGMSSSAGSDRGVPVPSLRMSLTLAHQSKIRSMYCSRQSLASQENSSPASEMGTPMQNSGSNNPSRPDSSSSTTSSADWESGLSTVRRQPPISTSLGKTQTSNPRKVEDISAFNESRLRLDAKSFGLQNNTMADARSRSRFKPPGGFAAGLKRQMALHQTVADDNENGKTGSARSGSLDTLDRLSVRSELAKAPSAFPVAGPAMQQRRRHRSVERQLDDDTDSVICETSATPEREAHVNERFSAAVFHHSKPGKLVMAKAAAAATRTLHKGGTTRPSMTNQRPVDNCPSDHEMEASSVIYSLRPGESELSSGVQLSHNAGSRSIQDHIIATQMNRLNREMPISDVYHERNMGLGLAPPLSELLVNTNGPNGNLVAAAATGSSSVTSSEDVFNSFDQISLADTVTELGDKTEPSALNKNLGYAKRPPPRPTKLQQFGSSWGASSGAFHATGSRLQHRISVFDTSSPEAEISTSSATMTLRQGILDMTRRDEADGRSMTDSNYSGYSPHRNLKLSTAMPHQQHTGRVADSSVISKDNKSNTIHAVAIIESDARANDIA</sequence>
<gene>
    <name evidence="6" type="ORF">GHT06_009569</name>
</gene>
<protein>
    <submittedName>
        <fullName evidence="6">Tetratricopeptide repeat protein 28</fullName>
    </submittedName>
</protein>
<dbReference type="Pfam" id="PF13432">
    <property type="entry name" value="TPR_16"/>
    <property type="match status" value="1"/>
</dbReference>
<feature type="repeat" description="TPR" evidence="1">
    <location>
        <begin position="964"/>
        <end position="997"/>
    </location>
</feature>
<feature type="repeat" description="TPR" evidence="1">
    <location>
        <begin position="681"/>
        <end position="714"/>
    </location>
</feature>
<feature type="coiled-coil region" evidence="2">
    <location>
        <begin position="774"/>
        <end position="801"/>
    </location>
</feature>
<feature type="region of interest" description="Disordered" evidence="3">
    <location>
        <begin position="2284"/>
        <end position="2303"/>
    </location>
</feature>
<dbReference type="InterPro" id="IPR024983">
    <property type="entry name" value="CHAT_dom"/>
</dbReference>
<feature type="region of interest" description="Disordered" evidence="3">
    <location>
        <begin position="2391"/>
        <end position="2412"/>
    </location>
</feature>
<dbReference type="Pfam" id="PF26117">
    <property type="entry name" value="TTC28_C"/>
    <property type="match status" value="1"/>
</dbReference>
<feature type="compositionally biased region" description="Polar residues" evidence="3">
    <location>
        <begin position="2397"/>
        <end position="2406"/>
    </location>
</feature>
<feature type="domain" description="CHAT" evidence="4">
    <location>
        <begin position="1388"/>
        <end position="1756"/>
    </location>
</feature>
<feature type="region of interest" description="Disordered" evidence="3">
    <location>
        <begin position="1977"/>
        <end position="2044"/>
    </location>
</feature>
<feature type="compositionally biased region" description="Polar residues" evidence="3">
    <location>
        <begin position="2291"/>
        <end position="2301"/>
    </location>
</feature>
<evidence type="ECO:0000313" key="7">
    <source>
        <dbReference type="Proteomes" id="UP000820818"/>
    </source>
</evidence>
<dbReference type="SMART" id="SM00028">
    <property type="entry name" value="TPR"/>
    <property type="match status" value="25"/>
</dbReference>
<feature type="region of interest" description="Disordered" evidence="3">
    <location>
        <begin position="2159"/>
        <end position="2230"/>
    </location>
</feature>
<evidence type="ECO:0000256" key="2">
    <source>
        <dbReference type="SAM" id="Coils"/>
    </source>
</evidence>
<feature type="region of interest" description="Disordered" evidence="3">
    <location>
        <begin position="2533"/>
        <end position="2562"/>
    </location>
</feature>
<dbReference type="SUPFAM" id="SSF48452">
    <property type="entry name" value="TPR-like"/>
    <property type="match status" value="7"/>
</dbReference>
<evidence type="ECO:0000313" key="6">
    <source>
        <dbReference type="EMBL" id="KAI9565776.1"/>
    </source>
</evidence>
<feature type="compositionally biased region" description="Gly residues" evidence="3">
    <location>
        <begin position="2026"/>
        <end position="2040"/>
    </location>
</feature>
<evidence type="ECO:0000259" key="4">
    <source>
        <dbReference type="Pfam" id="PF12770"/>
    </source>
</evidence>
<evidence type="ECO:0000256" key="3">
    <source>
        <dbReference type="SAM" id="MobiDB-lite"/>
    </source>
</evidence>
<accession>A0AAD5L3C8</accession>
<keyword evidence="7" id="KW-1185">Reference proteome</keyword>
<feature type="repeat" description="TPR" evidence="1">
    <location>
        <begin position="93"/>
        <end position="126"/>
    </location>
</feature>
<organism evidence="6 7">
    <name type="scientific">Daphnia sinensis</name>
    <dbReference type="NCBI Taxonomy" id="1820382"/>
    <lineage>
        <taxon>Eukaryota</taxon>
        <taxon>Metazoa</taxon>
        <taxon>Ecdysozoa</taxon>
        <taxon>Arthropoda</taxon>
        <taxon>Crustacea</taxon>
        <taxon>Branchiopoda</taxon>
        <taxon>Diplostraca</taxon>
        <taxon>Cladocera</taxon>
        <taxon>Anomopoda</taxon>
        <taxon>Daphniidae</taxon>
        <taxon>Daphnia</taxon>
        <taxon>Daphnia similis group</taxon>
    </lineage>
</organism>
<feature type="region of interest" description="Disordered" evidence="3">
    <location>
        <begin position="2068"/>
        <end position="2137"/>
    </location>
</feature>
<dbReference type="FunFam" id="1.25.40.10:FF:001590">
    <property type="entry name" value="Rapsynoid, putative"/>
    <property type="match status" value="1"/>
</dbReference>
<feature type="compositionally biased region" description="Low complexity" evidence="3">
    <location>
        <begin position="2182"/>
        <end position="2205"/>
    </location>
</feature>
<dbReference type="Pfam" id="PF13181">
    <property type="entry name" value="TPR_8"/>
    <property type="match status" value="1"/>
</dbReference>
<feature type="compositionally biased region" description="Low complexity" evidence="3">
    <location>
        <begin position="1977"/>
        <end position="1990"/>
    </location>
</feature>
<feature type="repeat" description="TPR" evidence="1">
    <location>
        <begin position="801"/>
        <end position="834"/>
    </location>
</feature>
<feature type="repeat" description="TPR" evidence="1">
    <location>
        <begin position="481"/>
        <end position="514"/>
    </location>
</feature>
<dbReference type="PANTHER" id="PTHR10098:SF108">
    <property type="entry name" value="TETRATRICOPEPTIDE REPEAT PROTEIN 28"/>
    <property type="match status" value="1"/>
</dbReference>
<dbReference type="FunFam" id="1.25.40.10:FF:000096">
    <property type="entry name" value="Tetratricopeptide repeat domain 28"/>
    <property type="match status" value="1"/>
</dbReference>
<dbReference type="InterPro" id="IPR058900">
    <property type="entry name" value="TTC28_C"/>
</dbReference>
<dbReference type="FunFam" id="1.25.40.10:FF:000223">
    <property type="entry name" value="Tetratricopeptide repeat domain 28"/>
    <property type="match status" value="1"/>
</dbReference>
<feature type="region of interest" description="Disordered" evidence="3">
    <location>
        <begin position="2315"/>
        <end position="2344"/>
    </location>
</feature>
<feature type="compositionally biased region" description="Polar residues" evidence="3">
    <location>
        <begin position="2206"/>
        <end position="2227"/>
    </location>
</feature>
<feature type="compositionally biased region" description="Gly residues" evidence="3">
    <location>
        <begin position="2111"/>
        <end position="2120"/>
    </location>
</feature>
<name>A0AAD5L3C8_9CRUS</name>
<feature type="compositionally biased region" description="Low complexity" evidence="3">
    <location>
        <begin position="2121"/>
        <end position="2132"/>
    </location>
</feature>
<feature type="repeat" description="TPR" evidence="1">
    <location>
        <begin position="844"/>
        <end position="877"/>
    </location>
</feature>
<feature type="domain" description="TTC28 C-terminal" evidence="5">
    <location>
        <begin position="1870"/>
        <end position="1973"/>
    </location>
</feature>
<evidence type="ECO:0000259" key="5">
    <source>
        <dbReference type="Pfam" id="PF26117"/>
    </source>
</evidence>
<feature type="compositionally biased region" description="Low complexity" evidence="3">
    <location>
        <begin position="2002"/>
        <end position="2025"/>
    </location>
</feature>
<dbReference type="PROSITE" id="PS50005">
    <property type="entry name" value="TPR"/>
    <property type="match status" value="9"/>
</dbReference>
<evidence type="ECO:0000256" key="1">
    <source>
        <dbReference type="PROSITE-ProRule" id="PRU00339"/>
    </source>
</evidence>
<keyword evidence="2" id="KW-0175">Coiled coil</keyword>
<dbReference type="InterPro" id="IPR011990">
    <property type="entry name" value="TPR-like_helical_dom_sf"/>
</dbReference>
<feature type="repeat" description="TPR" evidence="1">
    <location>
        <begin position="281"/>
        <end position="314"/>
    </location>
</feature>
<feature type="repeat" description="TPR" evidence="1">
    <location>
        <begin position="601"/>
        <end position="634"/>
    </location>
</feature>
<proteinExistence type="predicted"/>
<dbReference type="Pfam" id="PF12770">
    <property type="entry name" value="CHAT"/>
    <property type="match status" value="1"/>
</dbReference>
<dbReference type="Proteomes" id="UP000820818">
    <property type="component" value="Linkage Group LG1"/>
</dbReference>
<dbReference type="Gene3D" id="1.25.40.10">
    <property type="entry name" value="Tetratricopeptide repeat domain"/>
    <property type="match status" value="6"/>
</dbReference>
<feature type="compositionally biased region" description="Acidic residues" evidence="3">
    <location>
        <begin position="1991"/>
        <end position="2001"/>
    </location>
</feature>
<dbReference type="PANTHER" id="PTHR10098">
    <property type="entry name" value="RAPSYN-RELATED"/>
    <property type="match status" value="1"/>
</dbReference>
<reference evidence="6 7" key="1">
    <citation type="submission" date="2022-05" db="EMBL/GenBank/DDBJ databases">
        <title>A multi-omics perspective on studying reproductive biology in Daphnia sinensis.</title>
        <authorList>
            <person name="Jia J."/>
        </authorList>
    </citation>
    <scope>NUCLEOTIDE SEQUENCE [LARGE SCALE GENOMIC DNA]</scope>
    <source>
        <strain evidence="6 7">WSL</strain>
    </source>
</reference>
<feature type="compositionally biased region" description="Polar residues" evidence="3">
    <location>
        <begin position="2159"/>
        <end position="2172"/>
    </location>
</feature>
<comment type="caution">
    <text evidence="6">The sequence shown here is derived from an EMBL/GenBank/DDBJ whole genome shotgun (WGS) entry which is preliminary data.</text>
</comment>
<keyword evidence="1" id="KW-0802">TPR repeat</keyword>
<dbReference type="Pfam" id="PF13176">
    <property type="entry name" value="TPR_7"/>
    <property type="match status" value="2"/>
</dbReference>
<dbReference type="InterPro" id="IPR019734">
    <property type="entry name" value="TPR_rpt"/>
</dbReference>